<evidence type="ECO:0000313" key="2">
    <source>
        <dbReference type="EMBL" id="SUB86553.1"/>
    </source>
</evidence>
<dbReference type="RefSeq" id="WP_004354408.1">
    <property type="nucleotide sequence ID" value="NZ_CAJPOG010000126.1"/>
</dbReference>
<sequence length="46" mass="5311">MSERSKLNRKVREQKQEKQAKRIIFWIGAVLILLAIAYVIVATANI</sequence>
<dbReference type="EMBL" id="UGTM01000001">
    <property type="protein sequence ID" value="SUB86553.1"/>
    <property type="molecule type" value="Genomic_DNA"/>
</dbReference>
<organism evidence="2 3">
    <name type="scientific">Prevotella denticola</name>
    <dbReference type="NCBI Taxonomy" id="28129"/>
    <lineage>
        <taxon>Bacteria</taxon>
        <taxon>Pseudomonadati</taxon>
        <taxon>Bacteroidota</taxon>
        <taxon>Bacteroidia</taxon>
        <taxon>Bacteroidales</taxon>
        <taxon>Prevotellaceae</taxon>
        <taxon>Prevotella</taxon>
    </lineage>
</organism>
<dbReference type="GeneID" id="66710142"/>
<accession>A0A379E1E9</accession>
<dbReference type="Proteomes" id="UP000255469">
    <property type="component" value="Unassembled WGS sequence"/>
</dbReference>
<evidence type="ECO:0000256" key="1">
    <source>
        <dbReference type="SAM" id="Phobius"/>
    </source>
</evidence>
<reference evidence="2 3" key="1">
    <citation type="submission" date="2018-06" db="EMBL/GenBank/DDBJ databases">
        <authorList>
            <consortium name="Pathogen Informatics"/>
            <person name="Doyle S."/>
        </authorList>
    </citation>
    <scope>NUCLEOTIDE SEQUENCE [LARGE SCALE GENOMIC DNA]</scope>
    <source>
        <strain evidence="2 3">NCTC13067</strain>
    </source>
</reference>
<dbReference type="AlphaFoldDB" id="A0A379E1E9"/>
<keyword evidence="1" id="KW-0472">Membrane</keyword>
<keyword evidence="1" id="KW-0812">Transmembrane</keyword>
<name>A0A379E1E9_9BACT</name>
<evidence type="ECO:0000313" key="3">
    <source>
        <dbReference type="Proteomes" id="UP000255469"/>
    </source>
</evidence>
<feature type="transmembrane region" description="Helical" evidence="1">
    <location>
        <begin position="23"/>
        <end position="44"/>
    </location>
</feature>
<proteinExistence type="predicted"/>
<keyword evidence="1" id="KW-1133">Transmembrane helix</keyword>
<gene>
    <name evidence="2" type="ORF">NCTC13067_00192</name>
</gene>
<protein>
    <submittedName>
        <fullName evidence="2">Uncharacterized protein</fullName>
    </submittedName>
</protein>